<keyword evidence="1" id="KW-0378">Hydrolase</keyword>
<gene>
    <name evidence="3" type="ORF">SAMN05421739_1011047</name>
</gene>
<dbReference type="GO" id="GO:0016289">
    <property type="term" value="F:acyl-CoA hydrolase activity"/>
    <property type="evidence" value="ECO:0007669"/>
    <property type="project" value="UniProtKB-ARBA"/>
</dbReference>
<dbReference type="Proteomes" id="UP000198724">
    <property type="component" value="Unassembled WGS sequence"/>
</dbReference>
<evidence type="ECO:0000256" key="1">
    <source>
        <dbReference type="ARBA" id="ARBA00022801"/>
    </source>
</evidence>
<dbReference type="InterPro" id="IPR003736">
    <property type="entry name" value="PAAI_dom"/>
</dbReference>
<organism evidence="3 4">
    <name type="scientific">Pontibacter chinhatensis</name>
    <dbReference type="NCBI Taxonomy" id="1436961"/>
    <lineage>
        <taxon>Bacteria</taxon>
        <taxon>Pseudomonadati</taxon>
        <taxon>Bacteroidota</taxon>
        <taxon>Cytophagia</taxon>
        <taxon>Cytophagales</taxon>
        <taxon>Hymenobacteraceae</taxon>
        <taxon>Pontibacter</taxon>
    </lineage>
</organism>
<evidence type="ECO:0000259" key="2">
    <source>
        <dbReference type="Pfam" id="PF03061"/>
    </source>
</evidence>
<dbReference type="SUPFAM" id="SSF54637">
    <property type="entry name" value="Thioesterase/thiol ester dehydrase-isomerase"/>
    <property type="match status" value="1"/>
</dbReference>
<evidence type="ECO:0000313" key="3">
    <source>
        <dbReference type="EMBL" id="SFG15392.1"/>
    </source>
</evidence>
<accession>A0A1I2PGW5</accession>
<feature type="domain" description="Thioesterase" evidence="2">
    <location>
        <begin position="51"/>
        <end position="125"/>
    </location>
</feature>
<evidence type="ECO:0000313" key="4">
    <source>
        <dbReference type="Proteomes" id="UP000198724"/>
    </source>
</evidence>
<dbReference type="AlphaFoldDB" id="A0A1I2PGW5"/>
<dbReference type="EMBL" id="FOOT01000001">
    <property type="protein sequence ID" value="SFG15392.1"/>
    <property type="molecule type" value="Genomic_DNA"/>
</dbReference>
<dbReference type="NCBIfam" id="TIGR00369">
    <property type="entry name" value="unchar_dom_1"/>
    <property type="match status" value="1"/>
</dbReference>
<dbReference type="InterPro" id="IPR029069">
    <property type="entry name" value="HotDog_dom_sf"/>
</dbReference>
<name>A0A1I2PGW5_9BACT</name>
<dbReference type="CDD" id="cd03443">
    <property type="entry name" value="PaaI_thioesterase"/>
    <property type="match status" value="1"/>
</dbReference>
<protein>
    <submittedName>
        <fullName evidence="3">Uncharacterized domain 1-containing protein</fullName>
    </submittedName>
</protein>
<sequence>MQHQEHYQRLERLYHQAKVQELFSGSSISVSHSRSEITLPVRDAYFHGANALHGAVYFKLLDDAAYFAVASVVRDVFIVTASFQLNLVRPVTSGVLKAVGTLRSQSKNLFIAEATLYNERGKEVAFGTGQFVRTTQPLESLGVGELESLGIKELES</sequence>
<keyword evidence="4" id="KW-1185">Reference proteome</keyword>
<dbReference type="OrthoDB" id="344730at2"/>
<dbReference type="Pfam" id="PF03061">
    <property type="entry name" value="4HBT"/>
    <property type="match status" value="1"/>
</dbReference>
<proteinExistence type="predicted"/>
<dbReference type="Gene3D" id="3.10.129.10">
    <property type="entry name" value="Hotdog Thioesterase"/>
    <property type="match status" value="1"/>
</dbReference>
<reference evidence="4" key="1">
    <citation type="submission" date="2016-10" db="EMBL/GenBank/DDBJ databases">
        <authorList>
            <person name="Varghese N."/>
            <person name="Submissions S."/>
        </authorList>
    </citation>
    <scope>NUCLEOTIDE SEQUENCE [LARGE SCALE GENOMIC DNA]</scope>
    <source>
        <strain evidence="4">LP51</strain>
    </source>
</reference>
<dbReference type="RefSeq" id="WP_092099390.1">
    <property type="nucleotide sequence ID" value="NZ_FOOT01000001.1"/>
</dbReference>
<dbReference type="InterPro" id="IPR006683">
    <property type="entry name" value="Thioestr_dom"/>
</dbReference>
<dbReference type="STRING" id="1436961.SAMN05421739_1011047"/>